<dbReference type="AlphaFoldDB" id="A0A699ZD84"/>
<organism evidence="2 3">
    <name type="scientific">Haematococcus lacustris</name>
    <name type="common">Green alga</name>
    <name type="synonym">Haematococcus pluvialis</name>
    <dbReference type="NCBI Taxonomy" id="44745"/>
    <lineage>
        <taxon>Eukaryota</taxon>
        <taxon>Viridiplantae</taxon>
        <taxon>Chlorophyta</taxon>
        <taxon>core chlorophytes</taxon>
        <taxon>Chlorophyceae</taxon>
        <taxon>CS clade</taxon>
        <taxon>Chlamydomonadales</taxon>
        <taxon>Haematococcaceae</taxon>
        <taxon>Haematococcus</taxon>
    </lineage>
</organism>
<dbReference type="EMBL" id="BLLF01001102">
    <property type="protein sequence ID" value="GFH17136.1"/>
    <property type="molecule type" value="Genomic_DNA"/>
</dbReference>
<protein>
    <submittedName>
        <fullName evidence="2">Uncharacterized protein</fullName>
    </submittedName>
</protein>
<evidence type="ECO:0000256" key="1">
    <source>
        <dbReference type="SAM" id="MobiDB-lite"/>
    </source>
</evidence>
<keyword evidence="3" id="KW-1185">Reference proteome</keyword>
<feature type="non-terminal residue" evidence="2">
    <location>
        <position position="1"/>
    </location>
</feature>
<evidence type="ECO:0000313" key="3">
    <source>
        <dbReference type="Proteomes" id="UP000485058"/>
    </source>
</evidence>
<sequence length="59" mass="6605">EYQQRNKRVNDRLPKGRQRLHWAPKYQLGPGPQQHEPRLRVPTSTAPVGSIGPPLPSGG</sequence>
<proteinExistence type="predicted"/>
<feature type="region of interest" description="Disordered" evidence="1">
    <location>
        <begin position="1"/>
        <end position="59"/>
    </location>
</feature>
<evidence type="ECO:0000313" key="2">
    <source>
        <dbReference type="EMBL" id="GFH17136.1"/>
    </source>
</evidence>
<comment type="caution">
    <text evidence="2">The sequence shown here is derived from an EMBL/GenBank/DDBJ whole genome shotgun (WGS) entry which is preliminary data.</text>
</comment>
<gene>
    <name evidence="2" type="ORF">HaLaN_13699</name>
</gene>
<name>A0A699ZD84_HAELA</name>
<dbReference type="Proteomes" id="UP000485058">
    <property type="component" value="Unassembled WGS sequence"/>
</dbReference>
<accession>A0A699ZD84</accession>
<reference evidence="2 3" key="1">
    <citation type="submission" date="2020-02" db="EMBL/GenBank/DDBJ databases">
        <title>Draft genome sequence of Haematococcus lacustris strain NIES-144.</title>
        <authorList>
            <person name="Morimoto D."/>
            <person name="Nakagawa S."/>
            <person name="Yoshida T."/>
            <person name="Sawayama S."/>
        </authorList>
    </citation>
    <scope>NUCLEOTIDE SEQUENCE [LARGE SCALE GENOMIC DNA]</scope>
    <source>
        <strain evidence="2 3">NIES-144</strain>
    </source>
</reference>